<organism evidence="2 3">
    <name type="scientific">Aromia moschata</name>
    <dbReference type="NCBI Taxonomy" id="1265417"/>
    <lineage>
        <taxon>Eukaryota</taxon>
        <taxon>Metazoa</taxon>
        <taxon>Ecdysozoa</taxon>
        <taxon>Arthropoda</taxon>
        <taxon>Hexapoda</taxon>
        <taxon>Insecta</taxon>
        <taxon>Pterygota</taxon>
        <taxon>Neoptera</taxon>
        <taxon>Endopterygota</taxon>
        <taxon>Coleoptera</taxon>
        <taxon>Polyphaga</taxon>
        <taxon>Cucujiformia</taxon>
        <taxon>Chrysomeloidea</taxon>
        <taxon>Cerambycidae</taxon>
        <taxon>Cerambycinae</taxon>
        <taxon>Callichromatini</taxon>
        <taxon>Aromia</taxon>
    </lineage>
</organism>
<keyword evidence="3" id="KW-1185">Reference proteome</keyword>
<dbReference type="AlphaFoldDB" id="A0AAV8Y1F5"/>
<dbReference type="InterPro" id="IPR019355">
    <property type="entry name" value="Cell_cycle_regulator_Mat89Bb"/>
</dbReference>
<protein>
    <submittedName>
        <fullName evidence="2">Uncharacterized protein</fullName>
    </submittedName>
</protein>
<evidence type="ECO:0000256" key="1">
    <source>
        <dbReference type="SAM" id="MobiDB-lite"/>
    </source>
</evidence>
<dbReference type="Pfam" id="PF10221">
    <property type="entry name" value="Mat89Bb"/>
    <property type="match status" value="1"/>
</dbReference>
<comment type="caution">
    <text evidence="2">The sequence shown here is derived from an EMBL/GenBank/DDBJ whole genome shotgun (WGS) entry which is preliminary data.</text>
</comment>
<feature type="region of interest" description="Disordered" evidence="1">
    <location>
        <begin position="1"/>
        <end position="36"/>
    </location>
</feature>
<feature type="region of interest" description="Disordered" evidence="1">
    <location>
        <begin position="85"/>
        <end position="125"/>
    </location>
</feature>
<name>A0AAV8Y1F5_9CUCU</name>
<dbReference type="Proteomes" id="UP001162162">
    <property type="component" value="Unassembled WGS sequence"/>
</dbReference>
<reference evidence="2" key="1">
    <citation type="journal article" date="2023" name="Insect Mol. Biol.">
        <title>Genome sequencing provides insights into the evolution of gene families encoding plant cell wall-degrading enzymes in longhorned beetles.</title>
        <authorList>
            <person name="Shin N.R."/>
            <person name="Okamura Y."/>
            <person name="Kirsch R."/>
            <person name="Pauchet Y."/>
        </authorList>
    </citation>
    <scope>NUCLEOTIDE SEQUENCE</scope>
    <source>
        <strain evidence="2">AMC_N1</strain>
    </source>
</reference>
<feature type="compositionally biased region" description="Basic and acidic residues" evidence="1">
    <location>
        <begin position="112"/>
        <end position="125"/>
    </location>
</feature>
<sequence length="125" mass="13615">MDRKLSVLGYQCSPPPDRTVKQPNLLGPGKLEPDLPRASVIRATTDSPMSPPPLASIAPPLSRAALSRSGSIYNTQRTLLEIFTSQDKGKSRPEFVGRQGDSLAAKLYPNLKTEDRGPREGMEVE</sequence>
<evidence type="ECO:0000313" key="2">
    <source>
        <dbReference type="EMBL" id="KAJ8945263.1"/>
    </source>
</evidence>
<evidence type="ECO:0000313" key="3">
    <source>
        <dbReference type="Proteomes" id="UP001162162"/>
    </source>
</evidence>
<proteinExistence type="predicted"/>
<accession>A0AAV8Y1F5</accession>
<dbReference type="EMBL" id="JAPWTK010000223">
    <property type="protein sequence ID" value="KAJ8945263.1"/>
    <property type="molecule type" value="Genomic_DNA"/>
</dbReference>
<gene>
    <name evidence="2" type="ORF">NQ318_016685</name>
</gene>